<comment type="similarity">
    <text evidence="2">Belongs to the bacterial solute-binding protein 1 family.</text>
</comment>
<dbReference type="RefSeq" id="WP_205121511.1">
    <property type="nucleotide sequence ID" value="NZ_JAFBCM010000001.1"/>
</dbReference>
<dbReference type="InterPro" id="IPR050490">
    <property type="entry name" value="Bact_solute-bd_prot1"/>
</dbReference>
<sequence length="561" mass="60225">MNPSSPAPLSRRAALSLGLGTAASLALAACGGSGSGSSSAGPQKGAGKLPDPPAFVPLPKVDGAIVSTVDGVPPGYVTFPKELFTSTSAPFKGVKPVSVFQIVWGNAPTPLTGNKYWQALNEGLGTEYKAIFVPADAYDQKLSTMLASNDLPDITEMLPTPASDKAIRQGAFADLTEILAGDGVKKYKNLVHIRQDQWENSSINGRIFGVPVDLPYADMQFRYRGDWAAKLGYPDVPSSPEEFLTVMSAISKGNPVSGKRTWGLGAYPGALRIFLSGMFMVPNEFRLDAGKLTPALDTDEYEASLEYTAELWKAGAFHPDALALGTQEAKAIDKFIGGELGFVKTGIAGSIYEPFVGMYAKNPLIRAITPPGKDGKFTFPRTSGWWARTVIPASVGKDRKRLEEVLSVIDYLWAAYGSVERMIGSFGKEGVTYDRDPSKKGAPLPRSEGAMANDVIGFSSWTAPFYYYSVGGEKPIRDAVAYCEKMVQNSVANPAAGLFSQTASRQSGVLETLEKDYVNQIVTGRKPVSALAEYRAQWHKRAGDQIISELSKALDEREGPS</sequence>
<evidence type="ECO:0000313" key="8">
    <source>
        <dbReference type="Proteomes" id="UP001595699"/>
    </source>
</evidence>
<gene>
    <name evidence="7" type="ORF">ACFOUW_27340</name>
</gene>
<dbReference type="SUPFAM" id="SSF53850">
    <property type="entry name" value="Periplasmic binding protein-like II"/>
    <property type="match status" value="1"/>
</dbReference>
<evidence type="ECO:0000256" key="1">
    <source>
        <dbReference type="ARBA" id="ARBA00004196"/>
    </source>
</evidence>
<feature type="chain" id="PRO_5047224553" evidence="6">
    <location>
        <begin position="29"/>
        <end position="561"/>
    </location>
</feature>
<comment type="caution">
    <text evidence="7">The sequence shown here is derived from an EMBL/GenBank/DDBJ whole genome shotgun (WGS) entry which is preliminary data.</text>
</comment>
<dbReference type="InterPro" id="IPR006059">
    <property type="entry name" value="SBP"/>
</dbReference>
<reference evidence="8" key="1">
    <citation type="journal article" date="2019" name="Int. J. Syst. Evol. Microbiol.">
        <title>The Global Catalogue of Microorganisms (GCM) 10K type strain sequencing project: providing services to taxonomists for standard genome sequencing and annotation.</title>
        <authorList>
            <consortium name="The Broad Institute Genomics Platform"/>
            <consortium name="The Broad Institute Genome Sequencing Center for Infectious Disease"/>
            <person name="Wu L."/>
            <person name="Ma J."/>
        </authorList>
    </citation>
    <scope>NUCLEOTIDE SEQUENCE [LARGE SCALE GENOMIC DNA]</scope>
    <source>
        <strain evidence="8">CGMCC 4.7241</strain>
    </source>
</reference>
<feature type="signal peptide" evidence="6">
    <location>
        <begin position="1"/>
        <end position="28"/>
    </location>
</feature>
<keyword evidence="4 6" id="KW-0732">Signal</keyword>
<protein>
    <submittedName>
        <fullName evidence="7">Extracellular solute-binding protein</fullName>
    </submittedName>
</protein>
<evidence type="ECO:0000256" key="3">
    <source>
        <dbReference type="ARBA" id="ARBA00022448"/>
    </source>
</evidence>
<feature type="region of interest" description="Disordered" evidence="5">
    <location>
        <begin position="30"/>
        <end position="53"/>
    </location>
</feature>
<evidence type="ECO:0000256" key="2">
    <source>
        <dbReference type="ARBA" id="ARBA00008520"/>
    </source>
</evidence>
<dbReference type="Proteomes" id="UP001595699">
    <property type="component" value="Unassembled WGS sequence"/>
</dbReference>
<organism evidence="7 8">
    <name type="scientific">Tenggerimyces flavus</name>
    <dbReference type="NCBI Taxonomy" id="1708749"/>
    <lineage>
        <taxon>Bacteria</taxon>
        <taxon>Bacillati</taxon>
        <taxon>Actinomycetota</taxon>
        <taxon>Actinomycetes</taxon>
        <taxon>Propionibacteriales</taxon>
        <taxon>Nocardioidaceae</taxon>
        <taxon>Tenggerimyces</taxon>
    </lineage>
</organism>
<evidence type="ECO:0000313" key="7">
    <source>
        <dbReference type="EMBL" id="MFC3764582.1"/>
    </source>
</evidence>
<dbReference type="Gene3D" id="3.40.190.10">
    <property type="entry name" value="Periplasmic binding protein-like II"/>
    <property type="match status" value="2"/>
</dbReference>
<dbReference type="PANTHER" id="PTHR43649:SF31">
    <property type="entry name" value="SN-GLYCEROL-3-PHOSPHATE-BINDING PERIPLASMIC PROTEIN UGPB"/>
    <property type="match status" value="1"/>
</dbReference>
<keyword evidence="8" id="KW-1185">Reference proteome</keyword>
<dbReference type="PROSITE" id="PS51318">
    <property type="entry name" value="TAT"/>
    <property type="match status" value="1"/>
</dbReference>
<dbReference type="PANTHER" id="PTHR43649">
    <property type="entry name" value="ARABINOSE-BINDING PROTEIN-RELATED"/>
    <property type="match status" value="1"/>
</dbReference>
<dbReference type="EMBL" id="JBHRZH010000027">
    <property type="protein sequence ID" value="MFC3764582.1"/>
    <property type="molecule type" value="Genomic_DNA"/>
</dbReference>
<accession>A0ABV7YHR8</accession>
<evidence type="ECO:0000256" key="5">
    <source>
        <dbReference type="SAM" id="MobiDB-lite"/>
    </source>
</evidence>
<evidence type="ECO:0000256" key="6">
    <source>
        <dbReference type="SAM" id="SignalP"/>
    </source>
</evidence>
<dbReference type="InterPro" id="IPR006311">
    <property type="entry name" value="TAT_signal"/>
</dbReference>
<name>A0ABV7YHR8_9ACTN</name>
<feature type="compositionally biased region" description="Low complexity" evidence="5">
    <location>
        <begin position="30"/>
        <end position="41"/>
    </location>
</feature>
<dbReference type="Pfam" id="PF01547">
    <property type="entry name" value="SBP_bac_1"/>
    <property type="match status" value="1"/>
</dbReference>
<keyword evidence="3" id="KW-0813">Transport</keyword>
<comment type="subcellular location">
    <subcellularLocation>
        <location evidence="1">Cell envelope</location>
    </subcellularLocation>
</comment>
<proteinExistence type="inferred from homology"/>
<evidence type="ECO:0000256" key="4">
    <source>
        <dbReference type="ARBA" id="ARBA00022729"/>
    </source>
</evidence>